<keyword evidence="4 10" id="KW-0808">Transferase</keyword>
<comment type="caution">
    <text evidence="12">The sequence shown here is derived from an EMBL/GenBank/DDBJ whole genome shotgun (WGS) entry which is preliminary data.</text>
</comment>
<dbReference type="InterPro" id="IPR018955">
    <property type="entry name" value="BCDHK/PDK_N"/>
</dbReference>
<dbReference type="PANTHER" id="PTHR11947">
    <property type="entry name" value="PYRUVATE DEHYDROGENASE KINASE"/>
    <property type="match status" value="1"/>
</dbReference>
<dbReference type="PANTHER" id="PTHR11947:SF20">
    <property type="entry name" value="[3-METHYL-2-OXOBUTANOATE DEHYDROGENASE [LIPOAMIDE]] KINASE, MITOCHONDRIAL"/>
    <property type="match status" value="1"/>
</dbReference>
<dbReference type="InterPro" id="IPR005467">
    <property type="entry name" value="His_kinase_dom"/>
</dbReference>
<feature type="domain" description="Histidine kinase" evidence="11">
    <location>
        <begin position="258"/>
        <end position="385"/>
    </location>
</feature>
<dbReference type="InterPro" id="IPR004358">
    <property type="entry name" value="Sig_transdc_His_kin-like_C"/>
</dbReference>
<evidence type="ECO:0000256" key="1">
    <source>
        <dbReference type="ARBA" id="ARBA00004305"/>
    </source>
</evidence>
<dbReference type="GO" id="GO:0010906">
    <property type="term" value="P:regulation of glucose metabolic process"/>
    <property type="evidence" value="ECO:0007669"/>
    <property type="project" value="TreeGrafter"/>
</dbReference>
<evidence type="ECO:0000313" key="12">
    <source>
        <dbReference type="EMBL" id="PRT52920.1"/>
    </source>
</evidence>
<evidence type="ECO:0000256" key="5">
    <source>
        <dbReference type="ARBA" id="ARBA00022741"/>
    </source>
</evidence>
<keyword evidence="3" id="KW-0597">Phosphoprotein</keyword>
<dbReference type="InterPro" id="IPR036890">
    <property type="entry name" value="HATPase_C_sf"/>
</dbReference>
<evidence type="ECO:0000256" key="8">
    <source>
        <dbReference type="ARBA" id="ARBA00022946"/>
    </source>
</evidence>
<reference evidence="12 13" key="1">
    <citation type="submission" date="2017-04" db="EMBL/GenBank/DDBJ databases">
        <title>Genome sequencing of [Candida] sorbophila.</title>
        <authorList>
            <person name="Ahn J.O."/>
        </authorList>
    </citation>
    <scope>NUCLEOTIDE SEQUENCE [LARGE SCALE GENOMIC DNA]</scope>
    <source>
        <strain evidence="12 13">DS02</strain>
    </source>
</reference>
<dbReference type="SUPFAM" id="SSF69012">
    <property type="entry name" value="alpha-ketoacid dehydrogenase kinase, N-terminal domain"/>
    <property type="match status" value="1"/>
</dbReference>
<keyword evidence="9 10" id="KW-0496">Mitochondrion</keyword>
<name>A0A2T0FD79_9ASCO</name>
<dbReference type="GO" id="GO:0004740">
    <property type="term" value="F:pyruvate dehydrogenase (acetyl-transferring) kinase activity"/>
    <property type="evidence" value="ECO:0007669"/>
    <property type="project" value="TreeGrafter"/>
</dbReference>
<dbReference type="EMBL" id="NDIQ01000001">
    <property type="protein sequence ID" value="PRT52920.1"/>
    <property type="molecule type" value="Genomic_DNA"/>
</dbReference>
<keyword evidence="6 10" id="KW-0418">Kinase</keyword>
<evidence type="ECO:0000313" key="13">
    <source>
        <dbReference type="Proteomes" id="UP000238350"/>
    </source>
</evidence>
<dbReference type="InterPro" id="IPR003594">
    <property type="entry name" value="HATPase_dom"/>
</dbReference>
<protein>
    <recommendedName>
        <fullName evidence="10">Protein-serine/threonine kinase</fullName>
        <ecNumber evidence="10">2.7.11.-</ecNumber>
    </recommendedName>
</protein>
<comment type="subcellular location">
    <subcellularLocation>
        <location evidence="1 10">Mitochondrion matrix</location>
    </subcellularLocation>
</comment>
<evidence type="ECO:0000259" key="11">
    <source>
        <dbReference type="PROSITE" id="PS50109"/>
    </source>
</evidence>
<dbReference type="SUPFAM" id="SSF55874">
    <property type="entry name" value="ATPase domain of HSP90 chaperone/DNA topoisomerase II/histidine kinase"/>
    <property type="match status" value="1"/>
</dbReference>
<dbReference type="Gene3D" id="3.30.565.10">
    <property type="entry name" value="Histidine kinase-like ATPase, C-terminal domain"/>
    <property type="match status" value="1"/>
</dbReference>
<dbReference type="Pfam" id="PF10436">
    <property type="entry name" value="BCDHK_Adom3"/>
    <property type="match status" value="1"/>
</dbReference>
<evidence type="ECO:0000256" key="10">
    <source>
        <dbReference type="RuleBase" id="RU366032"/>
    </source>
</evidence>
<dbReference type="RefSeq" id="XP_024662866.1">
    <property type="nucleotide sequence ID" value="XM_024807098.1"/>
</dbReference>
<dbReference type="InterPro" id="IPR036784">
    <property type="entry name" value="AK/P_DHK_N_sf"/>
</dbReference>
<evidence type="ECO:0000256" key="2">
    <source>
        <dbReference type="ARBA" id="ARBA00006155"/>
    </source>
</evidence>
<proteinExistence type="inferred from homology"/>
<dbReference type="SMART" id="SM00387">
    <property type="entry name" value="HATPase_c"/>
    <property type="match status" value="1"/>
</dbReference>
<dbReference type="Pfam" id="PF02518">
    <property type="entry name" value="HATPase_c"/>
    <property type="match status" value="1"/>
</dbReference>
<dbReference type="AlphaFoldDB" id="A0A2T0FD79"/>
<keyword evidence="13" id="KW-1185">Reference proteome</keyword>
<accession>A0A2T0FD79</accession>
<keyword evidence="5 10" id="KW-0547">Nucleotide-binding</keyword>
<evidence type="ECO:0000256" key="9">
    <source>
        <dbReference type="ARBA" id="ARBA00023128"/>
    </source>
</evidence>
<gene>
    <name evidence="12" type="ORF">B9G98_00540</name>
</gene>
<sequence>MVLVRMLARRPVSTVLRCKQYSTDSAAVIEERYQAHQSIDEKMATGLLIQQRAMEPKRPLQLHRLVRFKDMNPVPEKALLANAREAIGEITVTLAQRLEALRALPYMVVLNPYISRIYHIYYSSFRVMNSMSPPRNLEENRNIVAILESLVDAHMHTIPTLAKGFSEARKFLKPDHIDKVLHANLQGRMAARLLAEHHIALSDPIGPNFVGSIQTDLNPATLIKQCAEVVGDICNLKYGVVPDVVFELGEEVKIAYVPVHLEYICTELLKNSFRAVCENNTATKHPIVVTVIPTGNGVIIRFRDRGGGILPEIEKNIFHFSYTTFENDQENPIGELEIHSGSTIAGLGYGLPLSRSYAEFFGGKLQVQSYYGWGTDVYLTLKSPMVSGYHREVQL</sequence>
<dbReference type="GO" id="GO:0005759">
    <property type="term" value="C:mitochondrial matrix"/>
    <property type="evidence" value="ECO:0007669"/>
    <property type="project" value="UniProtKB-SubCell"/>
</dbReference>
<keyword evidence="7 10" id="KW-0067">ATP-binding</keyword>
<dbReference type="GO" id="GO:0005524">
    <property type="term" value="F:ATP binding"/>
    <property type="evidence" value="ECO:0007669"/>
    <property type="project" value="UniProtKB-UniRule"/>
</dbReference>
<dbReference type="GeneID" id="36514289"/>
<dbReference type="STRING" id="45607.A0A2T0FD79"/>
<dbReference type="Gene3D" id="1.20.140.20">
    <property type="entry name" value="Alpha-ketoacid/pyruvate dehydrogenase kinase, N-terminal domain"/>
    <property type="match status" value="1"/>
</dbReference>
<evidence type="ECO:0000256" key="4">
    <source>
        <dbReference type="ARBA" id="ARBA00022679"/>
    </source>
</evidence>
<organism evidence="12 13">
    <name type="scientific">Wickerhamiella sorbophila</name>
    <dbReference type="NCBI Taxonomy" id="45607"/>
    <lineage>
        <taxon>Eukaryota</taxon>
        <taxon>Fungi</taxon>
        <taxon>Dikarya</taxon>
        <taxon>Ascomycota</taxon>
        <taxon>Saccharomycotina</taxon>
        <taxon>Dipodascomycetes</taxon>
        <taxon>Dipodascales</taxon>
        <taxon>Trichomonascaceae</taxon>
        <taxon>Wickerhamiella</taxon>
    </lineage>
</organism>
<dbReference type="PROSITE" id="PS50109">
    <property type="entry name" value="HIS_KIN"/>
    <property type="match status" value="1"/>
</dbReference>
<dbReference type="Proteomes" id="UP000238350">
    <property type="component" value="Unassembled WGS sequence"/>
</dbReference>
<keyword evidence="8" id="KW-0809">Transit peptide</keyword>
<evidence type="ECO:0000256" key="7">
    <source>
        <dbReference type="ARBA" id="ARBA00022840"/>
    </source>
</evidence>
<dbReference type="OrthoDB" id="3264224at2759"/>
<comment type="similarity">
    <text evidence="2 10">Belongs to the PDK/BCKDK protein kinase family.</text>
</comment>
<evidence type="ECO:0000256" key="3">
    <source>
        <dbReference type="ARBA" id="ARBA00022553"/>
    </source>
</evidence>
<dbReference type="InterPro" id="IPR039028">
    <property type="entry name" value="BCKD/PDK"/>
</dbReference>
<dbReference type="EC" id="2.7.11.-" evidence="10"/>
<evidence type="ECO:0000256" key="6">
    <source>
        <dbReference type="ARBA" id="ARBA00022777"/>
    </source>
</evidence>
<dbReference type="PRINTS" id="PR00344">
    <property type="entry name" value="BCTRLSENSOR"/>
</dbReference>